<dbReference type="AlphaFoldDB" id="A0A8J5Z2T9"/>
<protein>
    <recommendedName>
        <fullName evidence="5">GAG-pre-integrase domain-containing protein</fullName>
    </recommendedName>
</protein>
<evidence type="ECO:0000313" key="4">
    <source>
        <dbReference type="Proteomes" id="UP000701853"/>
    </source>
</evidence>
<reference evidence="3 4" key="1">
    <citation type="journal article" date="2021" name="bioRxiv">
        <title>The Gossypium anomalum genome as a resource for cotton improvement and evolutionary analysis of hybrid incompatibility.</title>
        <authorList>
            <person name="Grover C.E."/>
            <person name="Yuan D."/>
            <person name="Arick M.A."/>
            <person name="Miller E.R."/>
            <person name="Hu G."/>
            <person name="Peterson D.G."/>
            <person name="Wendel J.F."/>
            <person name="Udall J.A."/>
        </authorList>
    </citation>
    <scope>NUCLEOTIDE SEQUENCE [LARGE SCALE GENOMIC DNA]</scope>
    <source>
        <strain evidence="3">JFW-Udall</strain>
        <tissue evidence="3">Leaf</tissue>
    </source>
</reference>
<dbReference type="OrthoDB" id="1692315at2759"/>
<dbReference type="Proteomes" id="UP000701853">
    <property type="component" value="Chromosome 5"/>
</dbReference>
<evidence type="ECO:0000313" key="3">
    <source>
        <dbReference type="EMBL" id="KAG8492943.1"/>
    </source>
</evidence>
<feature type="domain" description="Retrovirus-related Pol polyprotein from transposon TNT 1-94-like beta-barrel" evidence="2">
    <location>
        <begin position="217"/>
        <end position="297"/>
    </location>
</feature>
<dbReference type="EMBL" id="JAHUZN010000005">
    <property type="protein sequence ID" value="KAG8492943.1"/>
    <property type="molecule type" value="Genomic_DNA"/>
</dbReference>
<dbReference type="Pfam" id="PF14223">
    <property type="entry name" value="Retrotran_gag_2"/>
    <property type="match status" value="1"/>
</dbReference>
<feature type="domain" description="GAG-pre-integrase" evidence="1">
    <location>
        <begin position="318"/>
        <end position="352"/>
    </location>
</feature>
<accession>A0A8J5Z2T9</accession>
<evidence type="ECO:0000259" key="1">
    <source>
        <dbReference type="Pfam" id="PF13976"/>
    </source>
</evidence>
<dbReference type="InterPro" id="IPR025724">
    <property type="entry name" value="GAG-pre-integrase_dom"/>
</dbReference>
<dbReference type="InterPro" id="IPR054722">
    <property type="entry name" value="PolX-like_BBD"/>
</dbReference>
<organism evidence="3 4">
    <name type="scientific">Gossypium anomalum</name>
    <dbReference type="NCBI Taxonomy" id="47600"/>
    <lineage>
        <taxon>Eukaryota</taxon>
        <taxon>Viridiplantae</taxon>
        <taxon>Streptophyta</taxon>
        <taxon>Embryophyta</taxon>
        <taxon>Tracheophyta</taxon>
        <taxon>Spermatophyta</taxon>
        <taxon>Magnoliopsida</taxon>
        <taxon>eudicotyledons</taxon>
        <taxon>Gunneridae</taxon>
        <taxon>Pentapetalae</taxon>
        <taxon>rosids</taxon>
        <taxon>malvids</taxon>
        <taxon>Malvales</taxon>
        <taxon>Malvaceae</taxon>
        <taxon>Malvoideae</taxon>
        <taxon>Gossypium</taxon>
    </lineage>
</organism>
<dbReference type="Pfam" id="PF22936">
    <property type="entry name" value="Pol_BBD"/>
    <property type="match status" value="1"/>
</dbReference>
<dbReference type="Pfam" id="PF13976">
    <property type="entry name" value="gag_pre-integrs"/>
    <property type="match status" value="1"/>
</dbReference>
<sequence>MDLEEALLGVDKMPSTLTKEEKKREDRKALTQLRLHLSNKILQDMMKEKTTARLWKRLEQICMSKTLTRKLHMKQRLYAHRLEEDAPVHEHLTVFKEILSTSEAMEVQYDKKDLGLILLFSLPPSYSTFRDTILYSHESLTVDEVYNYLTLYVKMKYLVVKTDSQSEGLIVRGRQDQNTDDDRGRTQELNPCCKSKGRSKYSNRVASVKNPKVSDEWILDSSCTFHMSPNRDWFITYETVSESVVLMGNNVSCKITGVGTIKVKMFDGVVRTLNDVRHVPELKRNLISLSTLNSKGYRYTAESGGSTVAGDAAVTFFSLSNDDITKLWHMRLGHMSENGMAELSKRGLLNGQEI</sequence>
<name>A0A8J5Z2T9_9ROSI</name>
<proteinExistence type="predicted"/>
<evidence type="ECO:0000259" key="2">
    <source>
        <dbReference type="Pfam" id="PF22936"/>
    </source>
</evidence>
<keyword evidence="4" id="KW-1185">Reference proteome</keyword>
<comment type="caution">
    <text evidence="3">The sequence shown here is derived from an EMBL/GenBank/DDBJ whole genome shotgun (WGS) entry which is preliminary data.</text>
</comment>
<evidence type="ECO:0008006" key="5">
    <source>
        <dbReference type="Google" id="ProtNLM"/>
    </source>
</evidence>
<gene>
    <name evidence="3" type="ORF">CXB51_010218</name>
</gene>
<dbReference type="PANTHER" id="PTHR47592">
    <property type="entry name" value="PBF68 PROTEIN"/>
    <property type="match status" value="1"/>
</dbReference>